<evidence type="ECO:0000256" key="1">
    <source>
        <dbReference type="SAM" id="MobiDB-lite"/>
    </source>
</evidence>
<dbReference type="KEGG" id="osn:118763984"/>
<name>A0A7E6EX90_9MOLL</name>
<proteinExistence type="predicted"/>
<dbReference type="AlphaFoldDB" id="A0A7E6EX90"/>
<dbReference type="RefSeq" id="XP_036360014.1">
    <property type="nucleotide sequence ID" value="XM_036504121.1"/>
</dbReference>
<sequence>MLASSRKQKSFKNSGSQPAVRKSSAWDLLRSSPNHRTTQPCSSDRRPACHAPASATTTLMYTRNWTFSISVDFNNMYTPTPDQFNSRYCVNLSPRINSCSISERISISRDSARR</sequence>
<reference evidence="3" key="1">
    <citation type="submission" date="2025-08" db="UniProtKB">
        <authorList>
            <consortium name="RefSeq"/>
        </authorList>
    </citation>
    <scope>IDENTIFICATION</scope>
</reference>
<keyword evidence="2" id="KW-1185">Reference proteome</keyword>
<feature type="region of interest" description="Disordered" evidence="1">
    <location>
        <begin position="1"/>
        <end position="50"/>
    </location>
</feature>
<protein>
    <submittedName>
        <fullName evidence="3">Uncharacterized protein LOC118763984</fullName>
    </submittedName>
</protein>
<evidence type="ECO:0000313" key="3">
    <source>
        <dbReference type="RefSeq" id="XP_036360014.1"/>
    </source>
</evidence>
<dbReference type="Proteomes" id="UP000515154">
    <property type="component" value="Linkage group LG6"/>
</dbReference>
<feature type="compositionally biased region" description="Polar residues" evidence="1">
    <location>
        <begin position="31"/>
        <end position="42"/>
    </location>
</feature>
<evidence type="ECO:0000313" key="2">
    <source>
        <dbReference type="Proteomes" id="UP000515154"/>
    </source>
</evidence>
<feature type="compositionally biased region" description="Basic residues" evidence="1">
    <location>
        <begin position="1"/>
        <end position="10"/>
    </location>
</feature>
<gene>
    <name evidence="3" type="primary">LOC118763984</name>
</gene>
<accession>A0A7E6EX90</accession>
<organism evidence="2 3">
    <name type="scientific">Octopus sinensis</name>
    <name type="common">East Asian common octopus</name>
    <dbReference type="NCBI Taxonomy" id="2607531"/>
    <lineage>
        <taxon>Eukaryota</taxon>
        <taxon>Metazoa</taxon>
        <taxon>Spiralia</taxon>
        <taxon>Lophotrochozoa</taxon>
        <taxon>Mollusca</taxon>
        <taxon>Cephalopoda</taxon>
        <taxon>Coleoidea</taxon>
        <taxon>Octopodiformes</taxon>
        <taxon>Octopoda</taxon>
        <taxon>Incirrata</taxon>
        <taxon>Octopodidae</taxon>
        <taxon>Octopus</taxon>
    </lineage>
</organism>